<dbReference type="NCBIfam" id="TIGR00229">
    <property type="entry name" value="sensory_box"/>
    <property type="match status" value="1"/>
</dbReference>
<dbReference type="CDD" id="cd16922">
    <property type="entry name" value="HATPase_EvgS-ArcB-TorS-like"/>
    <property type="match status" value="1"/>
</dbReference>
<evidence type="ECO:0000256" key="11">
    <source>
        <dbReference type="ARBA" id="ARBA00022840"/>
    </source>
</evidence>
<evidence type="ECO:0000256" key="8">
    <source>
        <dbReference type="ARBA" id="ARBA00022692"/>
    </source>
</evidence>
<feature type="transmembrane region" description="Helical" evidence="15">
    <location>
        <begin position="21"/>
        <end position="43"/>
    </location>
</feature>
<dbReference type="InterPro" id="IPR013767">
    <property type="entry name" value="PAS_fold"/>
</dbReference>
<dbReference type="GO" id="GO:0030295">
    <property type="term" value="F:protein kinase activator activity"/>
    <property type="evidence" value="ECO:0007669"/>
    <property type="project" value="TreeGrafter"/>
</dbReference>
<dbReference type="GO" id="GO:0006355">
    <property type="term" value="P:regulation of DNA-templated transcription"/>
    <property type="evidence" value="ECO:0007669"/>
    <property type="project" value="InterPro"/>
</dbReference>
<dbReference type="PANTHER" id="PTHR42878:SF7">
    <property type="entry name" value="SENSOR HISTIDINE KINASE GLRK"/>
    <property type="match status" value="1"/>
</dbReference>
<keyword evidence="14 15" id="KW-0472">Membrane</keyword>
<dbReference type="GO" id="GO:0007234">
    <property type="term" value="P:osmosensory signaling via phosphorelay pathway"/>
    <property type="evidence" value="ECO:0007669"/>
    <property type="project" value="TreeGrafter"/>
</dbReference>
<dbReference type="SUPFAM" id="SSF47384">
    <property type="entry name" value="Homodimeric domain of signal transducing histidine kinase"/>
    <property type="match status" value="1"/>
</dbReference>
<keyword evidence="5" id="KW-1003">Cell membrane</keyword>
<evidence type="ECO:0000256" key="2">
    <source>
        <dbReference type="ARBA" id="ARBA00004141"/>
    </source>
</evidence>
<dbReference type="SUPFAM" id="SSF55785">
    <property type="entry name" value="PYP-like sensor domain (PAS domain)"/>
    <property type="match status" value="1"/>
</dbReference>
<evidence type="ECO:0000256" key="9">
    <source>
        <dbReference type="ARBA" id="ARBA00022741"/>
    </source>
</evidence>
<comment type="subcellular location">
    <subcellularLocation>
        <location evidence="3">Cell membrane</location>
    </subcellularLocation>
    <subcellularLocation>
        <location evidence="2">Membrane</location>
        <topology evidence="2">Multi-pass membrane protein</topology>
    </subcellularLocation>
</comment>
<keyword evidence="13" id="KW-0902">Two-component regulatory system</keyword>
<dbReference type="PRINTS" id="PR00344">
    <property type="entry name" value="BCTRLSENSOR"/>
</dbReference>
<dbReference type="InterPro" id="IPR005467">
    <property type="entry name" value="His_kinase_dom"/>
</dbReference>
<evidence type="ECO:0000259" key="17">
    <source>
        <dbReference type="PROSITE" id="PS50112"/>
    </source>
</evidence>
<keyword evidence="9" id="KW-0547">Nucleotide-binding</keyword>
<evidence type="ECO:0000256" key="7">
    <source>
        <dbReference type="ARBA" id="ARBA00022679"/>
    </source>
</evidence>
<dbReference type="GO" id="GO:0005524">
    <property type="term" value="F:ATP binding"/>
    <property type="evidence" value="ECO:0007669"/>
    <property type="project" value="UniProtKB-KW"/>
</dbReference>
<evidence type="ECO:0000256" key="3">
    <source>
        <dbReference type="ARBA" id="ARBA00004236"/>
    </source>
</evidence>
<evidence type="ECO:0000259" key="16">
    <source>
        <dbReference type="PROSITE" id="PS50109"/>
    </source>
</evidence>
<dbReference type="PROSITE" id="PS50109">
    <property type="entry name" value="HIS_KIN"/>
    <property type="match status" value="1"/>
</dbReference>
<dbReference type="GO" id="GO:0005886">
    <property type="term" value="C:plasma membrane"/>
    <property type="evidence" value="ECO:0007669"/>
    <property type="project" value="UniProtKB-SubCell"/>
</dbReference>
<dbReference type="PANTHER" id="PTHR42878">
    <property type="entry name" value="TWO-COMPONENT HISTIDINE KINASE"/>
    <property type="match status" value="1"/>
</dbReference>
<proteinExistence type="predicted"/>
<feature type="domain" description="PAS" evidence="17">
    <location>
        <begin position="276"/>
        <end position="346"/>
    </location>
</feature>
<dbReference type="EC" id="2.7.13.3" evidence="4"/>
<dbReference type="InterPro" id="IPR000014">
    <property type="entry name" value="PAS"/>
</dbReference>
<dbReference type="InterPro" id="IPR035965">
    <property type="entry name" value="PAS-like_dom_sf"/>
</dbReference>
<evidence type="ECO:0000256" key="10">
    <source>
        <dbReference type="ARBA" id="ARBA00022777"/>
    </source>
</evidence>
<dbReference type="SMART" id="SM00387">
    <property type="entry name" value="HATPase_c"/>
    <property type="match status" value="1"/>
</dbReference>
<dbReference type="CDD" id="cd00130">
    <property type="entry name" value="PAS"/>
    <property type="match status" value="1"/>
</dbReference>
<dbReference type="SMART" id="SM00091">
    <property type="entry name" value="PAS"/>
    <property type="match status" value="1"/>
</dbReference>
<dbReference type="InterPro" id="IPR050351">
    <property type="entry name" value="BphY/WalK/GraS-like"/>
</dbReference>
<feature type="domain" description="Histidine kinase" evidence="16">
    <location>
        <begin position="392"/>
        <end position="609"/>
    </location>
</feature>
<evidence type="ECO:0000256" key="13">
    <source>
        <dbReference type="ARBA" id="ARBA00023012"/>
    </source>
</evidence>
<organism evidence="18 19">
    <name type="scientific">Candidatus Obscuribacter phosphatis</name>
    <dbReference type="NCBI Taxonomy" id="1906157"/>
    <lineage>
        <taxon>Bacteria</taxon>
        <taxon>Bacillati</taxon>
        <taxon>Candidatus Melainabacteria</taxon>
        <taxon>Candidatus Obscuribacterales</taxon>
        <taxon>Candidatus Obscuribacteraceae</taxon>
        <taxon>Candidatus Obscuribacter</taxon>
    </lineage>
</organism>
<dbReference type="Gene3D" id="3.30.450.20">
    <property type="entry name" value="PAS domain"/>
    <property type="match status" value="1"/>
</dbReference>
<keyword evidence="7" id="KW-0808">Transferase</keyword>
<dbReference type="InterPro" id="IPR036890">
    <property type="entry name" value="HATPase_C_sf"/>
</dbReference>
<keyword evidence="6" id="KW-0597">Phosphoprotein</keyword>
<evidence type="ECO:0000256" key="14">
    <source>
        <dbReference type="ARBA" id="ARBA00023136"/>
    </source>
</evidence>
<name>A0A8J7PCH5_9BACT</name>
<dbReference type="Gene3D" id="1.10.287.130">
    <property type="match status" value="1"/>
</dbReference>
<feature type="transmembrane region" description="Helical" evidence="15">
    <location>
        <begin position="199"/>
        <end position="220"/>
    </location>
</feature>
<sequence length="613" mass="68052">MAKAAAGTGSSGVRWGISQQGLALVLLLLLGQLAIGAGLLWLLGQAEAAADRMERARKVSATADSLMLTVYYTGDGLGRLAKALQGQGESSSQSSHRQAIEQVHFLKDEMPDNQAAIALLNSIERNINVCLPVMDKIESLQNSLEDERSLQEWRDRRAQIQPNVKELVRDVSALLHLCRNLDSSSPLEAQVNRETTLKVLYLTLALNVLAILAAFALFTWRITRRMSTMRDNFERFREHRALLPPVGGSDELAYLDEVFRDAARKLDRERRLNKSSEERMRLLVESLPTGIVVLDDKSRIEFVNEQVERDFSQKAHHMVGKPLRDFVSGESAAKTVGTFGKLYQGQARDGQFPLDGREIALVSGGQRKSMFVLQNLSERFALEREREQFVSMVRQQLREPLKGISDFLAKLSVGRLGVISPKAYKSCRQMEMNIDRLLTLLNDLFDLDKLETGKVDVEPCLTPLNLILERTFNALSMFAEKYKVKLEVPPSQLSVYADANRIVQVLVNLASNAVKFSEKGGVVTIATRLGNDCVEIAVIDRGRGIPKEKLDLIFEPYKQVEEGDAKAKGGTGLGLAICKAIIEGHNGAIGVESEEGKGSLFWIRLPLREGQGV</sequence>
<keyword evidence="10" id="KW-0418">Kinase</keyword>
<gene>
    <name evidence="18" type="ORF">J0M35_08880</name>
</gene>
<evidence type="ECO:0000256" key="6">
    <source>
        <dbReference type="ARBA" id="ARBA00022553"/>
    </source>
</evidence>
<dbReference type="Pfam" id="PF00989">
    <property type="entry name" value="PAS"/>
    <property type="match status" value="1"/>
</dbReference>
<evidence type="ECO:0000256" key="4">
    <source>
        <dbReference type="ARBA" id="ARBA00012438"/>
    </source>
</evidence>
<keyword evidence="8 15" id="KW-0812">Transmembrane</keyword>
<reference evidence="18" key="1">
    <citation type="submission" date="2021-02" db="EMBL/GenBank/DDBJ databases">
        <title>Genome-Resolved Metagenomics of a Microbial Community Performing Photosynthetic Biological Nutrient Removal.</title>
        <authorList>
            <person name="Mcdaniel E.A."/>
        </authorList>
    </citation>
    <scope>NUCLEOTIDE SEQUENCE</scope>
    <source>
        <strain evidence="18">UWPOB_OBS1</strain>
    </source>
</reference>
<dbReference type="InterPro" id="IPR004358">
    <property type="entry name" value="Sig_transdc_His_kin-like_C"/>
</dbReference>
<dbReference type="GO" id="GO:0000155">
    <property type="term" value="F:phosphorelay sensor kinase activity"/>
    <property type="evidence" value="ECO:0007669"/>
    <property type="project" value="InterPro"/>
</dbReference>
<evidence type="ECO:0000256" key="5">
    <source>
        <dbReference type="ARBA" id="ARBA00022475"/>
    </source>
</evidence>
<dbReference type="FunFam" id="3.30.565.10:FF:000023">
    <property type="entry name" value="PAS domain-containing sensor histidine kinase"/>
    <property type="match status" value="1"/>
</dbReference>
<comment type="catalytic activity">
    <reaction evidence="1">
        <text>ATP + protein L-histidine = ADP + protein N-phospho-L-histidine.</text>
        <dbReference type="EC" id="2.7.13.3"/>
    </reaction>
</comment>
<dbReference type="AlphaFoldDB" id="A0A8J7PCH5"/>
<evidence type="ECO:0000256" key="1">
    <source>
        <dbReference type="ARBA" id="ARBA00000085"/>
    </source>
</evidence>
<dbReference type="EMBL" id="JAFLCK010000010">
    <property type="protein sequence ID" value="MBN8660461.1"/>
    <property type="molecule type" value="Genomic_DNA"/>
</dbReference>
<evidence type="ECO:0000256" key="15">
    <source>
        <dbReference type="SAM" id="Phobius"/>
    </source>
</evidence>
<dbReference type="InterPro" id="IPR003594">
    <property type="entry name" value="HATPase_dom"/>
</dbReference>
<evidence type="ECO:0000313" key="18">
    <source>
        <dbReference type="EMBL" id="MBN8660461.1"/>
    </source>
</evidence>
<dbReference type="PROSITE" id="PS50112">
    <property type="entry name" value="PAS"/>
    <property type="match status" value="1"/>
</dbReference>
<dbReference type="InterPro" id="IPR036097">
    <property type="entry name" value="HisK_dim/P_sf"/>
</dbReference>
<comment type="caution">
    <text evidence="18">The sequence shown here is derived from an EMBL/GenBank/DDBJ whole genome shotgun (WGS) entry which is preliminary data.</text>
</comment>
<dbReference type="GO" id="GO:0000156">
    <property type="term" value="F:phosphorelay response regulator activity"/>
    <property type="evidence" value="ECO:0007669"/>
    <property type="project" value="TreeGrafter"/>
</dbReference>
<keyword evidence="11" id="KW-0067">ATP-binding</keyword>
<dbReference type="SUPFAM" id="SSF55874">
    <property type="entry name" value="ATPase domain of HSP90 chaperone/DNA topoisomerase II/histidine kinase"/>
    <property type="match status" value="1"/>
</dbReference>
<evidence type="ECO:0000313" key="19">
    <source>
        <dbReference type="Proteomes" id="UP000664277"/>
    </source>
</evidence>
<keyword evidence="12 15" id="KW-1133">Transmembrane helix</keyword>
<evidence type="ECO:0000256" key="12">
    <source>
        <dbReference type="ARBA" id="ARBA00022989"/>
    </source>
</evidence>
<dbReference type="Pfam" id="PF02518">
    <property type="entry name" value="HATPase_c"/>
    <property type="match status" value="1"/>
</dbReference>
<accession>A0A8J7PCH5</accession>
<protein>
    <recommendedName>
        <fullName evidence="4">histidine kinase</fullName>
        <ecNumber evidence="4">2.7.13.3</ecNumber>
    </recommendedName>
</protein>
<dbReference type="Gene3D" id="3.30.565.10">
    <property type="entry name" value="Histidine kinase-like ATPase, C-terminal domain"/>
    <property type="match status" value="1"/>
</dbReference>
<dbReference type="Proteomes" id="UP000664277">
    <property type="component" value="Unassembled WGS sequence"/>
</dbReference>